<comment type="caution">
    <text evidence="1">The sequence shown here is derived from an EMBL/GenBank/DDBJ whole genome shotgun (WGS) entry which is preliminary data.</text>
</comment>
<proteinExistence type="predicted"/>
<dbReference type="EMBL" id="MDTU01000007">
    <property type="protein sequence ID" value="ODN41092.1"/>
    <property type="molecule type" value="Genomic_DNA"/>
</dbReference>
<dbReference type="RefSeq" id="WP_069314491.1">
    <property type="nucleotide sequence ID" value="NZ_MDTU01000007.1"/>
</dbReference>
<gene>
    <name evidence="1" type="ORF">BGC07_18270</name>
</gene>
<name>A0ABX2ZYK7_9GAMM</name>
<evidence type="ECO:0000313" key="1">
    <source>
        <dbReference type="EMBL" id="ODN41092.1"/>
    </source>
</evidence>
<sequence length="133" mass="15724">MDLSPNKIWTPKEWESHVNDLLRERYTPAYYIPIPDQDRGDGGIEGFSMDGYVYQMYCPDGPVEMSKLYTKQRSKMSQDIKKFITNKEKMINFFGDLKIKRWILIVPEHKDRLAVNSSRLSEVRANTHHFTSY</sequence>
<keyword evidence="2" id="KW-1185">Reference proteome</keyword>
<accession>A0ABX2ZYK7</accession>
<dbReference type="Proteomes" id="UP000094329">
    <property type="component" value="Unassembled WGS sequence"/>
</dbReference>
<evidence type="ECO:0000313" key="2">
    <source>
        <dbReference type="Proteomes" id="UP000094329"/>
    </source>
</evidence>
<organism evidence="1 2">
    <name type="scientific">Piscirickettsia litoralis</name>
    <dbReference type="NCBI Taxonomy" id="1891921"/>
    <lineage>
        <taxon>Bacteria</taxon>
        <taxon>Pseudomonadati</taxon>
        <taxon>Pseudomonadota</taxon>
        <taxon>Gammaproteobacteria</taxon>
        <taxon>Thiotrichales</taxon>
        <taxon>Piscirickettsiaceae</taxon>
        <taxon>Piscirickettsia</taxon>
    </lineage>
</organism>
<protein>
    <submittedName>
        <fullName evidence="1">Uncharacterized protein</fullName>
    </submittedName>
</protein>
<reference evidence="1 2" key="1">
    <citation type="submission" date="2016-08" db="EMBL/GenBank/DDBJ databases">
        <title>Draft genome sequence of Candidatus Piscirickettsia litoralis, from seawater.</title>
        <authorList>
            <person name="Wan X."/>
            <person name="Lee A.J."/>
            <person name="Hou S."/>
            <person name="Donachie S.P."/>
        </authorList>
    </citation>
    <scope>NUCLEOTIDE SEQUENCE [LARGE SCALE GENOMIC DNA]</scope>
    <source>
        <strain evidence="1 2">Y2</strain>
    </source>
</reference>